<accession>A0A368VG01</accession>
<keyword evidence="4" id="KW-1185">Reference proteome</keyword>
<reference evidence="2 3" key="1">
    <citation type="submission" date="2018-07" db="EMBL/GenBank/DDBJ databases">
        <title>Freshwater and sediment microbial communities from various areas in North America, analyzing microbe dynamics in response to fracking.</title>
        <authorList>
            <person name="Lamendella R."/>
        </authorList>
    </citation>
    <scope>NUCLEOTIDE SEQUENCE [LARGE SCALE GENOMIC DNA]</scope>
    <source>
        <strain evidence="2 3">114E</strain>
        <strain evidence="1 4">114E_o</strain>
    </source>
</reference>
<gene>
    <name evidence="2" type="ORF">DET51_101284</name>
    <name evidence="1" type="ORF">DET64_101285</name>
</gene>
<dbReference type="EMBL" id="QPJB01000001">
    <property type="protein sequence ID" value="RCW37941.1"/>
    <property type="molecule type" value="Genomic_DNA"/>
</dbReference>
<dbReference type="EMBL" id="QNSA01000001">
    <property type="protein sequence ID" value="RBP77095.1"/>
    <property type="molecule type" value="Genomic_DNA"/>
</dbReference>
<dbReference type="Proteomes" id="UP000252795">
    <property type="component" value="Unassembled WGS sequence"/>
</dbReference>
<name>A0A368VG01_MARNT</name>
<dbReference type="RefSeq" id="WP_022991631.1">
    <property type="nucleotide sequence ID" value="NZ_CAXQQL010000029.1"/>
</dbReference>
<comment type="caution">
    <text evidence="2">The sequence shown here is derived from an EMBL/GenBank/DDBJ whole genome shotgun (WGS) entry which is preliminary data.</text>
</comment>
<proteinExistence type="predicted"/>
<evidence type="ECO:0000313" key="3">
    <source>
        <dbReference type="Proteomes" id="UP000252795"/>
    </source>
</evidence>
<sequence>MASQWHTLVSQKLFLAKTLLVRVEQDEAATAPEREAQLQGAIELLLRARGLLLVMIARCHQNKVDRPASIDELEALFPYAIAEGGMLKELAETPGSWWQQLNQLEAAAGEPPKTRKTVTEENIIAVSADQGPDRSIQALNKILAAMTVLTREIDEQHSEW</sequence>
<dbReference type="Proteomes" id="UP000253065">
    <property type="component" value="Unassembled WGS sequence"/>
</dbReference>
<evidence type="ECO:0000313" key="2">
    <source>
        <dbReference type="EMBL" id="RCW37941.1"/>
    </source>
</evidence>
<protein>
    <submittedName>
        <fullName evidence="2">Uncharacterized protein</fullName>
    </submittedName>
</protein>
<dbReference type="AlphaFoldDB" id="A0A368VG01"/>
<organism evidence="2 3">
    <name type="scientific">Marinobacter nauticus</name>
    <name type="common">Marinobacter hydrocarbonoclasticus</name>
    <name type="synonym">Marinobacter aquaeolei</name>
    <dbReference type="NCBI Taxonomy" id="2743"/>
    <lineage>
        <taxon>Bacteria</taxon>
        <taxon>Pseudomonadati</taxon>
        <taxon>Pseudomonadota</taxon>
        <taxon>Gammaproteobacteria</taxon>
        <taxon>Pseudomonadales</taxon>
        <taxon>Marinobacteraceae</taxon>
        <taxon>Marinobacter</taxon>
    </lineage>
</organism>
<dbReference type="InterPro" id="IPR046493">
    <property type="entry name" value="DUF6586"/>
</dbReference>
<dbReference type="Pfam" id="PF20227">
    <property type="entry name" value="DUF6586"/>
    <property type="match status" value="1"/>
</dbReference>
<evidence type="ECO:0000313" key="4">
    <source>
        <dbReference type="Proteomes" id="UP000253065"/>
    </source>
</evidence>
<evidence type="ECO:0000313" key="1">
    <source>
        <dbReference type="EMBL" id="RBP77095.1"/>
    </source>
</evidence>